<sequence>MLNCIILRYKHWLFDIYAFVLGARMKILAVDDEPFILELLTIVAAQSGFTDISTALSGKIALDMLREGDAVFDCLLLDIRMPNMNGIDLCALVRAIPGYEKTPIIMLTAMAEKNFIHRAFRAGATDYVNKPFDMVELHSRLRMVENLVLARNNSALIDARVDALLSDTLGQHAFDLSDEVQIEGVKDLIGYTALKNYLTQLSRAGIAGSQVVAIKIDQIEELYARASSEEFLYALTETADAISDALKIYDQMMAYAGNGTFVVVLGKATLEPSVGLESEIQNWLDDRDIEYDDGNALDIGISIGNPIRPNVSMTQRVRKTFDRAIARAEARVLKKQGEPRPPSIGLVAR</sequence>
<dbReference type="eggNOG" id="COG0745">
    <property type="taxonomic scope" value="Bacteria"/>
</dbReference>
<feature type="modified residue" description="4-aspartylphosphate" evidence="2">
    <location>
        <position position="78"/>
    </location>
</feature>
<comment type="caution">
    <text evidence="4">The sequence shown here is derived from an EMBL/GenBank/DDBJ whole genome shotgun (WGS) entry which is preliminary data.</text>
</comment>
<accession>A0A074JCH0</accession>
<gene>
    <name evidence="4" type="ORF">DT23_18625</name>
</gene>
<dbReference type="Gene3D" id="3.40.50.2300">
    <property type="match status" value="1"/>
</dbReference>
<dbReference type="SUPFAM" id="SSF52172">
    <property type="entry name" value="CheY-like"/>
    <property type="match status" value="1"/>
</dbReference>
<dbReference type="SMART" id="SM00448">
    <property type="entry name" value="REC"/>
    <property type="match status" value="1"/>
</dbReference>
<evidence type="ECO:0000259" key="3">
    <source>
        <dbReference type="PROSITE" id="PS50110"/>
    </source>
</evidence>
<proteinExistence type="predicted"/>
<reference evidence="4 5" key="1">
    <citation type="journal article" date="2015" name="Antonie Van Leeuwenhoek">
        <title>Thioclava indica sp. nov., isolated from surface seawater of the Indian Ocean.</title>
        <authorList>
            <person name="Liu Y."/>
            <person name="Lai Q."/>
            <person name="Du J."/>
            <person name="Xu H."/>
            <person name="Jiang L."/>
            <person name="Shao Z."/>
        </authorList>
    </citation>
    <scope>NUCLEOTIDE SEQUENCE [LARGE SCALE GENOMIC DNA]</scope>
    <source>
        <strain evidence="4 5">DT23-4</strain>
    </source>
</reference>
<dbReference type="PANTHER" id="PTHR44591:SF3">
    <property type="entry name" value="RESPONSE REGULATORY DOMAIN-CONTAINING PROTEIN"/>
    <property type="match status" value="1"/>
</dbReference>
<evidence type="ECO:0000256" key="1">
    <source>
        <dbReference type="ARBA" id="ARBA00022553"/>
    </source>
</evidence>
<dbReference type="STRING" id="1353528.DT23_18625"/>
<dbReference type="Proteomes" id="UP000027471">
    <property type="component" value="Unassembled WGS sequence"/>
</dbReference>
<dbReference type="InterPro" id="IPR001789">
    <property type="entry name" value="Sig_transdc_resp-reg_receiver"/>
</dbReference>
<name>A0A074JCH0_9RHOB</name>
<evidence type="ECO:0000313" key="5">
    <source>
        <dbReference type="Proteomes" id="UP000027471"/>
    </source>
</evidence>
<keyword evidence="1 2" id="KW-0597">Phosphoprotein</keyword>
<evidence type="ECO:0000256" key="2">
    <source>
        <dbReference type="PROSITE-ProRule" id="PRU00169"/>
    </source>
</evidence>
<evidence type="ECO:0000313" key="4">
    <source>
        <dbReference type="EMBL" id="KEO53293.1"/>
    </source>
</evidence>
<feature type="domain" description="Response regulatory" evidence="3">
    <location>
        <begin position="26"/>
        <end position="145"/>
    </location>
</feature>
<dbReference type="PROSITE" id="PS50110">
    <property type="entry name" value="RESPONSE_REGULATORY"/>
    <property type="match status" value="1"/>
</dbReference>
<keyword evidence="5" id="KW-1185">Reference proteome</keyword>
<dbReference type="EMBL" id="AUNB01000072">
    <property type="protein sequence ID" value="KEO53293.1"/>
    <property type="molecule type" value="Genomic_DNA"/>
</dbReference>
<protein>
    <recommendedName>
        <fullName evidence="3">Response regulatory domain-containing protein</fullName>
    </recommendedName>
</protein>
<dbReference type="InterPro" id="IPR011006">
    <property type="entry name" value="CheY-like_superfamily"/>
</dbReference>
<dbReference type="AlphaFoldDB" id="A0A074JCH0"/>
<dbReference type="PANTHER" id="PTHR44591">
    <property type="entry name" value="STRESS RESPONSE REGULATOR PROTEIN 1"/>
    <property type="match status" value="1"/>
</dbReference>
<dbReference type="Pfam" id="PF00072">
    <property type="entry name" value="Response_reg"/>
    <property type="match status" value="1"/>
</dbReference>
<organism evidence="4 5">
    <name type="scientific">Thioclava indica</name>
    <dbReference type="NCBI Taxonomy" id="1353528"/>
    <lineage>
        <taxon>Bacteria</taxon>
        <taxon>Pseudomonadati</taxon>
        <taxon>Pseudomonadota</taxon>
        <taxon>Alphaproteobacteria</taxon>
        <taxon>Rhodobacterales</taxon>
        <taxon>Paracoccaceae</taxon>
        <taxon>Thioclava</taxon>
    </lineage>
</organism>
<dbReference type="GO" id="GO:0000160">
    <property type="term" value="P:phosphorelay signal transduction system"/>
    <property type="evidence" value="ECO:0007669"/>
    <property type="project" value="InterPro"/>
</dbReference>
<dbReference type="InterPro" id="IPR050595">
    <property type="entry name" value="Bact_response_regulator"/>
</dbReference>